<dbReference type="Pfam" id="PF04564">
    <property type="entry name" value="U-box"/>
    <property type="match status" value="1"/>
</dbReference>
<proteinExistence type="predicted"/>
<keyword evidence="5" id="KW-0833">Ubl conjugation pathway</keyword>
<dbReference type="SMART" id="SM00028">
    <property type="entry name" value="TPR"/>
    <property type="match status" value="2"/>
</dbReference>
<sequence>MKEQEYVNLMINVKFKIVRICIPLIKGTFIRFSWKKQNIKLYYDFNIKKCNKNCQNFNLCLDVHENERLFIQCQKNCNDSDCIFTHETNILQNEENLQKADKYKEQGNELYKRGEYQKAIEVFDKAINYNNQMSVLYSNKALCYKKLKLWKEVKELSIQALQLDQYNFRAKYLEAISIVELQKQKPSASILQILRNQLEILQFIEYQAINRQVQSFINLSNEKNKIEIFIELLKKSEDELNLVKYIENSQLPEQQKQYIVKFLWSKIVKQQTYLQQNEHEDDIPDYLTCPITFESFSDPILTDSGQTYERLAIENHTKKNGYFDPCTRKGLKPYYITNLQILWAVQDLKKKKQIHQQTKESIQFE</sequence>
<dbReference type="GO" id="GO:0051087">
    <property type="term" value="F:protein-folding chaperone binding"/>
    <property type="evidence" value="ECO:0007669"/>
    <property type="project" value="TreeGrafter"/>
</dbReference>
<dbReference type="PROSITE" id="PS50005">
    <property type="entry name" value="TPR"/>
    <property type="match status" value="1"/>
</dbReference>
<dbReference type="InterPro" id="IPR003613">
    <property type="entry name" value="Ubox_domain"/>
</dbReference>
<evidence type="ECO:0000313" key="8">
    <source>
        <dbReference type="EMBL" id="CAD8070153.1"/>
    </source>
</evidence>
<organism evidence="8 9">
    <name type="scientific">Paramecium primaurelia</name>
    <dbReference type="NCBI Taxonomy" id="5886"/>
    <lineage>
        <taxon>Eukaryota</taxon>
        <taxon>Sar</taxon>
        <taxon>Alveolata</taxon>
        <taxon>Ciliophora</taxon>
        <taxon>Intramacronucleata</taxon>
        <taxon>Oligohymenophorea</taxon>
        <taxon>Peniculida</taxon>
        <taxon>Parameciidae</taxon>
        <taxon>Paramecium</taxon>
    </lineage>
</organism>
<dbReference type="GO" id="GO:0000209">
    <property type="term" value="P:protein polyubiquitination"/>
    <property type="evidence" value="ECO:0007669"/>
    <property type="project" value="TreeGrafter"/>
</dbReference>
<dbReference type="GO" id="GO:0005737">
    <property type="term" value="C:cytoplasm"/>
    <property type="evidence" value="ECO:0007669"/>
    <property type="project" value="TreeGrafter"/>
</dbReference>
<dbReference type="PANTHER" id="PTHR46803:SF2">
    <property type="entry name" value="E3 UBIQUITIN-PROTEIN LIGASE CHIP"/>
    <property type="match status" value="1"/>
</dbReference>
<evidence type="ECO:0000256" key="3">
    <source>
        <dbReference type="ARBA" id="ARBA00022679"/>
    </source>
</evidence>
<feature type="repeat" description="TPR" evidence="6">
    <location>
        <begin position="100"/>
        <end position="133"/>
    </location>
</feature>
<keyword evidence="6" id="KW-0802">TPR repeat</keyword>
<dbReference type="AlphaFoldDB" id="A0A8S1LX87"/>
<evidence type="ECO:0000256" key="5">
    <source>
        <dbReference type="ARBA" id="ARBA00022786"/>
    </source>
</evidence>
<dbReference type="Proteomes" id="UP000688137">
    <property type="component" value="Unassembled WGS sequence"/>
</dbReference>
<dbReference type="GO" id="GO:0045862">
    <property type="term" value="P:positive regulation of proteolysis"/>
    <property type="evidence" value="ECO:0007669"/>
    <property type="project" value="TreeGrafter"/>
</dbReference>
<reference evidence="8" key="1">
    <citation type="submission" date="2021-01" db="EMBL/GenBank/DDBJ databases">
        <authorList>
            <consortium name="Genoscope - CEA"/>
            <person name="William W."/>
        </authorList>
    </citation>
    <scope>NUCLEOTIDE SEQUENCE</scope>
</reference>
<evidence type="ECO:0000259" key="7">
    <source>
        <dbReference type="SMART" id="SM00504"/>
    </source>
</evidence>
<comment type="caution">
    <text evidence="8">The sequence shown here is derived from an EMBL/GenBank/DDBJ whole genome shotgun (WGS) entry which is preliminary data.</text>
</comment>
<dbReference type="InterPro" id="IPR019734">
    <property type="entry name" value="TPR_rpt"/>
</dbReference>
<evidence type="ECO:0000256" key="6">
    <source>
        <dbReference type="PROSITE-ProRule" id="PRU00339"/>
    </source>
</evidence>
<dbReference type="SMART" id="SM00504">
    <property type="entry name" value="Ubox"/>
    <property type="match status" value="1"/>
</dbReference>
<dbReference type="PANTHER" id="PTHR46803">
    <property type="entry name" value="E3 UBIQUITIN-PROTEIN LIGASE CHIP"/>
    <property type="match status" value="1"/>
</dbReference>
<comment type="catalytic activity">
    <reaction evidence="1">
        <text>S-ubiquitinyl-[E2 ubiquitin-conjugating enzyme]-L-cysteine + [acceptor protein]-L-lysine = [E2 ubiquitin-conjugating enzyme]-L-cysteine + N(6)-ubiquitinyl-[acceptor protein]-L-lysine.</text>
        <dbReference type="EC" id="2.3.2.27"/>
    </reaction>
</comment>
<dbReference type="GO" id="GO:0061630">
    <property type="term" value="F:ubiquitin protein ligase activity"/>
    <property type="evidence" value="ECO:0007669"/>
    <property type="project" value="UniProtKB-EC"/>
</dbReference>
<dbReference type="OMA" id="YFDPCTR"/>
<keyword evidence="4" id="KW-0677">Repeat</keyword>
<dbReference type="EMBL" id="CAJJDM010000045">
    <property type="protein sequence ID" value="CAD8070153.1"/>
    <property type="molecule type" value="Genomic_DNA"/>
</dbReference>
<name>A0A8S1LX87_PARPR</name>
<evidence type="ECO:0000256" key="2">
    <source>
        <dbReference type="ARBA" id="ARBA00012483"/>
    </source>
</evidence>
<gene>
    <name evidence="8" type="ORF">PPRIM_AZ9-3.1.T0450085</name>
</gene>
<dbReference type="GO" id="GO:0071218">
    <property type="term" value="P:cellular response to misfolded protein"/>
    <property type="evidence" value="ECO:0007669"/>
    <property type="project" value="TreeGrafter"/>
</dbReference>
<dbReference type="EC" id="2.3.2.27" evidence="2"/>
<feature type="domain" description="U-box" evidence="7">
    <location>
        <begin position="286"/>
        <end position="344"/>
    </location>
</feature>
<evidence type="ECO:0000313" key="9">
    <source>
        <dbReference type="Proteomes" id="UP000688137"/>
    </source>
</evidence>
<protein>
    <recommendedName>
        <fullName evidence="2">RING-type E3 ubiquitin transferase</fullName>
        <ecNumber evidence="2">2.3.2.27</ecNumber>
    </recommendedName>
</protein>
<evidence type="ECO:0000256" key="4">
    <source>
        <dbReference type="ARBA" id="ARBA00022737"/>
    </source>
</evidence>
<dbReference type="GO" id="GO:0006515">
    <property type="term" value="P:protein quality control for misfolded or incompletely synthesized proteins"/>
    <property type="evidence" value="ECO:0007669"/>
    <property type="project" value="TreeGrafter"/>
</dbReference>
<evidence type="ECO:0000256" key="1">
    <source>
        <dbReference type="ARBA" id="ARBA00000900"/>
    </source>
</evidence>
<dbReference type="GO" id="GO:0043161">
    <property type="term" value="P:proteasome-mediated ubiquitin-dependent protein catabolic process"/>
    <property type="evidence" value="ECO:0007669"/>
    <property type="project" value="TreeGrafter"/>
</dbReference>
<accession>A0A8S1LX87</accession>
<keyword evidence="3" id="KW-0808">Transferase</keyword>
<keyword evidence="9" id="KW-1185">Reference proteome</keyword>